<keyword evidence="1" id="KW-0479">Metal-binding</keyword>
<evidence type="ECO:0000259" key="3">
    <source>
        <dbReference type="PROSITE" id="PS50158"/>
    </source>
</evidence>
<dbReference type="PANTHER" id="PTHR47481:SF14">
    <property type="entry name" value="RETROTRANSPOSON COPIA-LIKE N-TERMINAL DOMAIN-CONTAINING PROTEIN"/>
    <property type="match status" value="1"/>
</dbReference>
<dbReference type="GO" id="GO:0003676">
    <property type="term" value="F:nucleic acid binding"/>
    <property type="evidence" value="ECO:0007669"/>
    <property type="project" value="InterPro"/>
</dbReference>
<evidence type="ECO:0000256" key="2">
    <source>
        <dbReference type="SAM" id="MobiDB-lite"/>
    </source>
</evidence>
<dbReference type="AlphaFoldDB" id="A0AAV2DEK5"/>
<accession>A0AAV2DEK5</accession>
<keyword evidence="1" id="KW-0863">Zinc-finger</keyword>
<feature type="region of interest" description="Disordered" evidence="2">
    <location>
        <begin position="222"/>
        <end position="247"/>
    </location>
</feature>
<organism evidence="4 5">
    <name type="scientific">Linum trigynum</name>
    <dbReference type="NCBI Taxonomy" id="586398"/>
    <lineage>
        <taxon>Eukaryota</taxon>
        <taxon>Viridiplantae</taxon>
        <taxon>Streptophyta</taxon>
        <taxon>Embryophyta</taxon>
        <taxon>Tracheophyta</taxon>
        <taxon>Spermatophyta</taxon>
        <taxon>Magnoliopsida</taxon>
        <taxon>eudicotyledons</taxon>
        <taxon>Gunneridae</taxon>
        <taxon>Pentapetalae</taxon>
        <taxon>rosids</taxon>
        <taxon>fabids</taxon>
        <taxon>Malpighiales</taxon>
        <taxon>Linaceae</taxon>
        <taxon>Linum</taxon>
    </lineage>
</organism>
<keyword evidence="1" id="KW-0862">Zinc</keyword>
<feature type="domain" description="CCHC-type" evidence="3">
    <location>
        <begin position="299"/>
        <end position="314"/>
    </location>
</feature>
<protein>
    <recommendedName>
        <fullName evidence="3">CCHC-type domain-containing protein</fullName>
    </recommendedName>
</protein>
<keyword evidence="5" id="KW-1185">Reference proteome</keyword>
<proteinExistence type="predicted"/>
<evidence type="ECO:0000313" key="5">
    <source>
        <dbReference type="Proteomes" id="UP001497516"/>
    </source>
</evidence>
<dbReference type="InterPro" id="IPR001878">
    <property type="entry name" value="Znf_CCHC"/>
</dbReference>
<dbReference type="GO" id="GO:0008270">
    <property type="term" value="F:zinc ion binding"/>
    <property type="evidence" value="ECO:0007669"/>
    <property type="project" value="UniProtKB-KW"/>
</dbReference>
<dbReference type="Pfam" id="PF14223">
    <property type="entry name" value="Retrotran_gag_2"/>
    <property type="match status" value="1"/>
</dbReference>
<dbReference type="PANTHER" id="PTHR47481">
    <property type="match status" value="1"/>
</dbReference>
<dbReference type="EMBL" id="OZ034815">
    <property type="protein sequence ID" value="CAL1371852.1"/>
    <property type="molecule type" value="Genomic_DNA"/>
</dbReference>
<evidence type="ECO:0000256" key="1">
    <source>
        <dbReference type="PROSITE-ProRule" id="PRU00047"/>
    </source>
</evidence>
<dbReference type="Proteomes" id="UP001497516">
    <property type="component" value="Chromosome 2"/>
</dbReference>
<sequence>MATEPSSLSSSSTSGDSTLLPVSSISLSANPQLTVKLTPTNYLLWHAQITPLLRCHQLMGHVDGSLPALPQIVNGQSNSAYWSWYVRDQYVLTWINLSLSEAVLPNVVNKATALDAWSVLATIYALGSPVIIDHLRKSLLRLSRGNETIHEYIHRAKAIYDKMLALGATVTEQELVVALLDDLDEDYCPFTRNLEARLEPISFENVSSLLLSEEVQLHRCRSSSGEVGSPHSFYSSRGGRSAGATYATEPSGMQVEGFPTRAALLTMFLQVAGPIQVAQGLSHPRCWVLGPTGLSLMMCHNCGGKGHVRAHCPSPIIPAQSNYHPGPSSYLAQSSHLAQSSQQWLLDSDANHHLTADLGNLIHHSEYNGPNQVTFGNGSPHEG</sequence>
<gene>
    <name evidence="4" type="ORF">LTRI10_LOCUS13891</name>
</gene>
<name>A0AAV2DEK5_9ROSI</name>
<evidence type="ECO:0000313" key="4">
    <source>
        <dbReference type="EMBL" id="CAL1371852.1"/>
    </source>
</evidence>
<reference evidence="4 5" key="1">
    <citation type="submission" date="2024-04" db="EMBL/GenBank/DDBJ databases">
        <authorList>
            <person name="Fracassetti M."/>
        </authorList>
    </citation>
    <scope>NUCLEOTIDE SEQUENCE [LARGE SCALE GENOMIC DNA]</scope>
</reference>
<dbReference type="PROSITE" id="PS50158">
    <property type="entry name" value="ZF_CCHC"/>
    <property type="match status" value="1"/>
</dbReference>